<dbReference type="AlphaFoldDB" id="A0A0N1CI11"/>
<comment type="caution">
    <text evidence="5">The sequence shown here is derived from an EMBL/GenBank/DDBJ whole genome shotgun (WGS) entry which is preliminary data.</text>
</comment>
<evidence type="ECO:0000313" key="8">
    <source>
        <dbReference type="Proteomes" id="UP000037843"/>
    </source>
</evidence>
<dbReference type="OrthoDB" id="3681944at2"/>
<dbReference type="STRING" id="83262.BAB75_00960"/>
<evidence type="ECO:0008006" key="11">
    <source>
        <dbReference type="Google" id="ProtNLM"/>
    </source>
</evidence>
<evidence type="ECO:0000256" key="1">
    <source>
        <dbReference type="ARBA" id="ARBA00004496"/>
    </source>
</evidence>
<dbReference type="EMBL" id="LJFO01000006">
    <property type="protein sequence ID" value="KPG11338.1"/>
    <property type="molecule type" value="Genomic_DNA"/>
</dbReference>
<dbReference type="InterPro" id="IPR025734">
    <property type="entry name" value="EspG"/>
</dbReference>
<sequence length="247" mass="26546">MTVRLDFDELELTREITGNDLLPVVLAAGPRHEDEAEHRDALESARTRLKERNLLKGEDLHPTLRDMLTSASKATGQVAVRRWAGSQMLRLCLVEHGEAYVLLVNDGEGVAMRSVTGSLGAELWRYLGDATPLKFGSINAPAEQLALALNSEPADMARQLMALGATKADAVTVAKAMARRGAMTEITAIRRTDGITDRAPGGVAVYDTAFGRIMATPSTSSDGALWATLTPATPQRMTHALKSLGLE</sequence>
<keyword evidence="3" id="KW-0963">Cytoplasm</keyword>
<evidence type="ECO:0000256" key="3">
    <source>
        <dbReference type="ARBA" id="ARBA00022490"/>
    </source>
</evidence>
<dbReference type="Proteomes" id="UP000186919">
    <property type="component" value="Unassembled WGS sequence"/>
</dbReference>
<evidence type="ECO:0000313" key="9">
    <source>
        <dbReference type="Proteomes" id="UP000037962"/>
    </source>
</evidence>
<reference evidence="7 10" key="2">
    <citation type="submission" date="2016-01" db="EMBL/GenBank/DDBJ databases">
        <title>Mycobacterium immunogenum strain CD11_6 genome sequencing and assembly.</title>
        <authorList>
            <person name="Kaur G."/>
            <person name="Nair G.R."/>
            <person name="Mayilraj S."/>
        </authorList>
    </citation>
    <scope>NUCLEOTIDE SEQUENCE [LARGE SCALE GENOMIC DNA]</scope>
    <source>
        <strain evidence="7 10">CD11-6</strain>
    </source>
</reference>
<comment type="similarity">
    <text evidence="2">Belongs to the EspG family.</text>
</comment>
<protein>
    <recommendedName>
        <fullName evidence="11">Secretion protein EspG</fullName>
    </recommendedName>
</protein>
<evidence type="ECO:0000256" key="4">
    <source>
        <dbReference type="ARBA" id="ARBA00023186"/>
    </source>
</evidence>
<dbReference type="GeneID" id="45762476"/>
<gene>
    <name evidence="5" type="ORF">AN908_13305</name>
    <name evidence="6" type="ORF">AN912_14760</name>
    <name evidence="7" type="ORF">AWB85_10795</name>
</gene>
<organism evidence="5 8">
    <name type="scientific">Mycobacteroides immunogenum</name>
    <dbReference type="NCBI Taxonomy" id="83262"/>
    <lineage>
        <taxon>Bacteria</taxon>
        <taxon>Bacillati</taxon>
        <taxon>Actinomycetota</taxon>
        <taxon>Actinomycetes</taxon>
        <taxon>Mycobacteriales</taxon>
        <taxon>Mycobacteriaceae</taxon>
        <taxon>Mycobacteroides</taxon>
    </lineage>
</organism>
<evidence type="ECO:0000313" key="5">
    <source>
        <dbReference type="EMBL" id="KPG11338.1"/>
    </source>
</evidence>
<comment type="subcellular location">
    <subcellularLocation>
        <location evidence="1">Cytoplasm</location>
    </subcellularLocation>
</comment>
<dbReference type="Proteomes" id="UP000037843">
    <property type="component" value="Unassembled WGS sequence"/>
</dbReference>
<dbReference type="PATRIC" id="fig|83262.10.peg.3804"/>
<dbReference type="KEGG" id="miz:BAB75_00960"/>
<keyword evidence="9" id="KW-1185">Reference proteome</keyword>
<evidence type="ECO:0000256" key="2">
    <source>
        <dbReference type="ARBA" id="ARBA00006411"/>
    </source>
</evidence>
<name>A0A0N1CI11_9MYCO</name>
<keyword evidence="4" id="KW-0143">Chaperone</keyword>
<evidence type="ECO:0000313" key="7">
    <source>
        <dbReference type="EMBL" id="OAT67639.1"/>
    </source>
</evidence>
<accession>A0A0N1CI11</accession>
<reference evidence="8 9" key="1">
    <citation type="submission" date="2015-09" db="EMBL/GenBank/DDBJ databases">
        <title>Genome Sequences of Mycobacterium immunogenum Isolates, Recuperated from a Chloraminated Drinking Water Distribution System Simulator Subjected to Episodes of Nitrification.</title>
        <authorList>
            <person name="Gomez-Alvarez V."/>
            <person name="Revetta R.P."/>
        </authorList>
    </citation>
    <scope>NUCLEOTIDE SEQUENCE [LARGE SCALE GENOMIC DNA]</scope>
    <source>
        <strain evidence="5 8">H008</strain>
        <strain evidence="6 9">H076</strain>
    </source>
</reference>
<dbReference type="EMBL" id="LJFS01000017">
    <property type="protein sequence ID" value="KPG33074.1"/>
    <property type="molecule type" value="Genomic_DNA"/>
</dbReference>
<dbReference type="RefSeq" id="WP_043077424.1">
    <property type="nucleotide sequence ID" value="NZ_CP011530.1"/>
</dbReference>
<proteinExistence type="inferred from homology"/>
<dbReference type="Pfam" id="PF14011">
    <property type="entry name" value="ESX-1_EspG"/>
    <property type="match status" value="1"/>
</dbReference>
<evidence type="ECO:0000313" key="6">
    <source>
        <dbReference type="EMBL" id="KPG33074.1"/>
    </source>
</evidence>
<evidence type="ECO:0000313" key="10">
    <source>
        <dbReference type="Proteomes" id="UP000186919"/>
    </source>
</evidence>
<dbReference type="Proteomes" id="UP000037962">
    <property type="component" value="Unassembled WGS sequence"/>
</dbReference>
<dbReference type="GO" id="GO:0005737">
    <property type="term" value="C:cytoplasm"/>
    <property type="evidence" value="ECO:0007669"/>
    <property type="project" value="UniProtKB-SubCell"/>
</dbReference>
<dbReference type="EMBL" id="LQYE01000028">
    <property type="protein sequence ID" value="OAT67639.1"/>
    <property type="molecule type" value="Genomic_DNA"/>
</dbReference>